<accession>A0ABP9X150</accession>
<organism evidence="3 4">
    <name type="scientific">Herpetosiphon gulosus</name>
    <dbReference type="NCBI Taxonomy" id="1973496"/>
    <lineage>
        <taxon>Bacteria</taxon>
        <taxon>Bacillati</taxon>
        <taxon>Chloroflexota</taxon>
        <taxon>Chloroflexia</taxon>
        <taxon>Herpetosiphonales</taxon>
        <taxon>Herpetosiphonaceae</taxon>
        <taxon>Herpetosiphon</taxon>
    </lineage>
</organism>
<dbReference type="RefSeq" id="WP_345721889.1">
    <property type="nucleotide sequence ID" value="NZ_BAABRU010000006.1"/>
</dbReference>
<keyword evidence="4" id="KW-1185">Reference proteome</keyword>
<sequence length="76" mass="8711">MDHTRYASELPNGYVHPRYKVATSQPNGMPTWDGNMRAYKVGDRVNYNGRIYRCLQAHTSLATWTPEAVPALWQAE</sequence>
<gene>
    <name evidence="3" type="primary">chiA1</name>
    <name evidence="3" type="ORF">Hgul01_02076</name>
</gene>
<dbReference type="SUPFAM" id="SSF51055">
    <property type="entry name" value="Carbohydrate binding domain"/>
    <property type="match status" value="1"/>
</dbReference>
<evidence type="ECO:0000313" key="3">
    <source>
        <dbReference type="EMBL" id="GAA5528278.1"/>
    </source>
</evidence>
<protein>
    <submittedName>
        <fullName evidence="3">Chitinase A1</fullName>
    </submittedName>
</protein>
<dbReference type="Gene3D" id="2.10.10.20">
    <property type="entry name" value="Carbohydrate-binding module superfamily 5/12"/>
    <property type="match status" value="1"/>
</dbReference>
<evidence type="ECO:0000259" key="2">
    <source>
        <dbReference type="SMART" id="SM00495"/>
    </source>
</evidence>
<dbReference type="InterPro" id="IPR036573">
    <property type="entry name" value="CBM_sf_5/12"/>
</dbReference>
<name>A0ABP9X150_9CHLR</name>
<dbReference type="Proteomes" id="UP001428290">
    <property type="component" value="Unassembled WGS sequence"/>
</dbReference>
<dbReference type="EMBL" id="BAABRU010000006">
    <property type="protein sequence ID" value="GAA5528278.1"/>
    <property type="molecule type" value="Genomic_DNA"/>
</dbReference>
<keyword evidence="1" id="KW-0378">Hydrolase</keyword>
<dbReference type="CDD" id="cd12214">
    <property type="entry name" value="ChiA1_BD"/>
    <property type="match status" value="1"/>
</dbReference>
<evidence type="ECO:0000313" key="4">
    <source>
        <dbReference type="Proteomes" id="UP001428290"/>
    </source>
</evidence>
<reference evidence="3 4" key="1">
    <citation type="submission" date="2024-02" db="EMBL/GenBank/DDBJ databases">
        <title>Herpetosiphon gulosus NBRC 112829.</title>
        <authorList>
            <person name="Ichikawa N."/>
            <person name="Katano-Makiyama Y."/>
            <person name="Hidaka K."/>
        </authorList>
    </citation>
    <scope>NUCLEOTIDE SEQUENCE [LARGE SCALE GENOMIC DNA]</scope>
    <source>
        <strain evidence="3 4">NBRC 112829</strain>
    </source>
</reference>
<comment type="caution">
    <text evidence="3">The sequence shown here is derived from an EMBL/GenBank/DDBJ whole genome shotgun (WGS) entry which is preliminary data.</text>
</comment>
<dbReference type="Pfam" id="PF02839">
    <property type="entry name" value="CBM_5_12"/>
    <property type="match status" value="1"/>
</dbReference>
<dbReference type="InterPro" id="IPR003610">
    <property type="entry name" value="CBM5/12"/>
</dbReference>
<proteinExistence type="predicted"/>
<feature type="domain" description="Chitin-binding type-3" evidence="2">
    <location>
        <begin position="29"/>
        <end position="76"/>
    </location>
</feature>
<dbReference type="SMART" id="SM00495">
    <property type="entry name" value="ChtBD3"/>
    <property type="match status" value="1"/>
</dbReference>
<evidence type="ECO:0000256" key="1">
    <source>
        <dbReference type="ARBA" id="ARBA00022801"/>
    </source>
</evidence>